<organism evidence="2 3">
    <name type="scientific">Campylobacter majalis</name>
    <dbReference type="NCBI Taxonomy" id="2790656"/>
    <lineage>
        <taxon>Bacteria</taxon>
        <taxon>Pseudomonadati</taxon>
        <taxon>Campylobacterota</taxon>
        <taxon>Epsilonproteobacteria</taxon>
        <taxon>Campylobacterales</taxon>
        <taxon>Campylobacteraceae</taxon>
        <taxon>Campylobacter</taxon>
    </lineage>
</organism>
<dbReference type="EMBL" id="CAJHOF010000017">
    <property type="protein sequence ID" value="CAD7289519.1"/>
    <property type="molecule type" value="Genomic_DNA"/>
</dbReference>
<sequence length="250" mass="29273">MATYTELMQTELGKEMLKSQERANKIPMNKHTNPIGEEIFNSWNPYKLKEKFPFAEVIAKAYDEMVDKVIPKDTILSTRFTNWIIKEKNELMVDSKINRDNYFKEQTDFTTGEVQKNYGANLVQVKIKYLSKELEKLEKSFKTHIQNNPDIAFANKEELGKWQEYYEIQLENVKNNIEIGNFSAYDKKEGEKVVEAGTFEDAQKHESNIEAKIKQVDAATAELELRTAKKEADKVEIENIPDYTQRRRQQ</sequence>
<comment type="caution">
    <text evidence="2">The sequence shown here is derived from an EMBL/GenBank/DDBJ whole genome shotgun (WGS) entry which is preliminary data.</text>
</comment>
<protein>
    <submittedName>
        <fullName evidence="2">Uncharacterized protein</fullName>
    </submittedName>
</protein>
<accession>A0ABM8Q962</accession>
<evidence type="ECO:0000313" key="2">
    <source>
        <dbReference type="EMBL" id="CAD7289519.1"/>
    </source>
</evidence>
<evidence type="ECO:0000256" key="1">
    <source>
        <dbReference type="SAM" id="Coils"/>
    </source>
</evidence>
<feature type="coiled-coil region" evidence="1">
    <location>
        <begin position="202"/>
        <end position="238"/>
    </location>
</feature>
<keyword evidence="1" id="KW-0175">Coiled coil</keyword>
<dbReference type="RefSeq" id="WP_229933375.1">
    <property type="nucleotide sequence ID" value="NZ_CAJHOF010000017.1"/>
</dbReference>
<reference evidence="2 3" key="1">
    <citation type="submission" date="2020-11" db="EMBL/GenBank/DDBJ databases">
        <authorList>
            <person name="Peeters C."/>
        </authorList>
    </citation>
    <scope>NUCLEOTIDE SEQUENCE [LARGE SCALE GENOMIC DNA]</scope>
    <source>
        <strain evidence="2 3">LMG 7974</strain>
    </source>
</reference>
<gene>
    <name evidence="2" type="ORF">LMG7974_01596</name>
</gene>
<proteinExistence type="predicted"/>
<dbReference type="Proteomes" id="UP000789803">
    <property type="component" value="Unassembled WGS sequence"/>
</dbReference>
<keyword evidence="3" id="KW-1185">Reference proteome</keyword>
<evidence type="ECO:0000313" key="3">
    <source>
        <dbReference type="Proteomes" id="UP000789803"/>
    </source>
</evidence>
<name>A0ABM8Q962_9BACT</name>